<dbReference type="VEuPathDB" id="VectorBase:HLOH_057935"/>
<evidence type="ECO:0000313" key="2">
    <source>
        <dbReference type="EMBL" id="KAH9375763.1"/>
    </source>
</evidence>
<dbReference type="Proteomes" id="UP000821853">
    <property type="component" value="Chromosome 5"/>
</dbReference>
<comment type="caution">
    <text evidence="2">The sequence shown here is derived from an EMBL/GenBank/DDBJ whole genome shotgun (WGS) entry which is preliminary data.</text>
</comment>
<keyword evidence="3" id="KW-1185">Reference proteome</keyword>
<organism evidence="2 3">
    <name type="scientific">Haemaphysalis longicornis</name>
    <name type="common">Bush tick</name>
    <dbReference type="NCBI Taxonomy" id="44386"/>
    <lineage>
        <taxon>Eukaryota</taxon>
        <taxon>Metazoa</taxon>
        <taxon>Ecdysozoa</taxon>
        <taxon>Arthropoda</taxon>
        <taxon>Chelicerata</taxon>
        <taxon>Arachnida</taxon>
        <taxon>Acari</taxon>
        <taxon>Parasitiformes</taxon>
        <taxon>Ixodida</taxon>
        <taxon>Ixodoidea</taxon>
        <taxon>Ixodidae</taxon>
        <taxon>Haemaphysalinae</taxon>
        <taxon>Haemaphysalis</taxon>
    </lineage>
</organism>
<reference evidence="2 3" key="1">
    <citation type="journal article" date="2020" name="Cell">
        <title>Large-Scale Comparative Analyses of Tick Genomes Elucidate Their Genetic Diversity and Vector Capacities.</title>
        <authorList>
            <consortium name="Tick Genome and Microbiome Consortium (TIGMIC)"/>
            <person name="Jia N."/>
            <person name="Wang J."/>
            <person name="Shi W."/>
            <person name="Du L."/>
            <person name="Sun Y."/>
            <person name="Zhan W."/>
            <person name="Jiang J.F."/>
            <person name="Wang Q."/>
            <person name="Zhang B."/>
            <person name="Ji P."/>
            <person name="Bell-Sakyi L."/>
            <person name="Cui X.M."/>
            <person name="Yuan T.T."/>
            <person name="Jiang B.G."/>
            <person name="Yang W.F."/>
            <person name="Lam T.T."/>
            <person name="Chang Q.C."/>
            <person name="Ding S.J."/>
            <person name="Wang X.J."/>
            <person name="Zhu J.G."/>
            <person name="Ruan X.D."/>
            <person name="Zhao L."/>
            <person name="Wei J.T."/>
            <person name="Ye R.Z."/>
            <person name="Que T.C."/>
            <person name="Du C.H."/>
            <person name="Zhou Y.H."/>
            <person name="Cheng J.X."/>
            <person name="Dai P.F."/>
            <person name="Guo W.B."/>
            <person name="Han X.H."/>
            <person name="Huang E.J."/>
            <person name="Li L.F."/>
            <person name="Wei W."/>
            <person name="Gao Y.C."/>
            <person name="Liu J.Z."/>
            <person name="Shao H.Z."/>
            <person name="Wang X."/>
            <person name="Wang C.C."/>
            <person name="Yang T.C."/>
            <person name="Huo Q.B."/>
            <person name="Li W."/>
            <person name="Chen H.Y."/>
            <person name="Chen S.E."/>
            <person name="Zhou L.G."/>
            <person name="Ni X.B."/>
            <person name="Tian J.H."/>
            <person name="Sheng Y."/>
            <person name="Liu T."/>
            <person name="Pan Y.S."/>
            <person name="Xia L.Y."/>
            <person name="Li J."/>
            <person name="Zhao F."/>
            <person name="Cao W.C."/>
        </authorList>
    </citation>
    <scope>NUCLEOTIDE SEQUENCE [LARGE SCALE GENOMIC DNA]</scope>
    <source>
        <strain evidence="2">HaeL-2018</strain>
    </source>
</reference>
<name>A0A9J6GKD8_HAELO</name>
<accession>A0A9J6GKD8</accession>
<protein>
    <recommendedName>
        <fullName evidence="1">Transposable element P transposase-like RNase H domain-containing protein</fullName>
    </recommendedName>
</protein>
<dbReference type="AlphaFoldDB" id="A0A9J6GKD8"/>
<evidence type="ECO:0000259" key="1">
    <source>
        <dbReference type="Pfam" id="PF21787"/>
    </source>
</evidence>
<feature type="domain" description="Transposable element P transposase-like RNase H" evidence="1">
    <location>
        <begin position="4"/>
        <end position="132"/>
    </location>
</feature>
<sequence>MPSEFGFNKASLSSTRAFMQGKKEVDRYGTLTLDEMKICQAVAFNKTTYKVDGFVNYGENEDSAIPADHALVRLFVPLYHSVSWVQSIASFCWQWASPGRVLARLVLEAIVQLHKQNAIALAVDGVATNKAM</sequence>
<proteinExistence type="predicted"/>
<dbReference type="EMBL" id="JABSTR010000007">
    <property type="protein sequence ID" value="KAH9375763.1"/>
    <property type="molecule type" value="Genomic_DNA"/>
</dbReference>
<gene>
    <name evidence="2" type="ORF">HPB48_014647</name>
</gene>
<dbReference type="InterPro" id="IPR048365">
    <property type="entry name" value="TNP-like_RNaseH_N"/>
</dbReference>
<dbReference type="Pfam" id="PF21787">
    <property type="entry name" value="TNP-like_RNaseH_N"/>
    <property type="match status" value="1"/>
</dbReference>
<evidence type="ECO:0000313" key="3">
    <source>
        <dbReference type="Proteomes" id="UP000821853"/>
    </source>
</evidence>